<proteinExistence type="predicted"/>
<dbReference type="GO" id="GO:0005737">
    <property type="term" value="C:cytoplasm"/>
    <property type="evidence" value="ECO:0007669"/>
    <property type="project" value="TreeGrafter"/>
</dbReference>
<dbReference type="EMBL" id="JASBNA010000036">
    <property type="protein sequence ID" value="KAK7682272.1"/>
    <property type="molecule type" value="Genomic_DNA"/>
</dbReference>
<organism evidence="1 2">
    <name type="scientific">Cerrena zonata</name>
    <dbReference type="NCBI Taxonomy" id="2478898"/>
    <lineage>
        <taxon>Eukaryota</taxon>
        <taxon>Fungi</taxon>
        <taxon>Dikarya</taxon>
        <taxon>Basidiomycota</taxon>
        <taxon>Agaricomycotina</taxon>
        <taxon>Agaricomycetes</taxon>
        <taxon>Polyporales</taxon>
        <taxon>Cerrenaceae</taxon>
        <taxon>Cerrena</taxon>
    </lineage>
</organism>
<dbReference type="CDD" id="cd07067">
    <property type="entry name" value="HP_PGM_like"/>
    <property type="match status" value="1"/>
</dbReference>
<sequence length="327" mass="35718">MGTAESSTFLAAEPQKKRLKNKSLHSALSSVNMVGLGLATKFLVTYSAVAGFFAQDSASVNSTALGAIPPRFGLLDDAAGHWTRFKLNVTHLNAHASHGTSYKVFFLGRHGQGYHNVAESTYGTTAWDDHWSKLTGDGNITWGPDALLTPTGETQAAGARTAWKKELADGVPLPTKFISSPLRRALDTWKITFAEAPKGEKPVLELNRRKALIYENAREMYGVHTCDERSNKTTLVNLYPRQTYTFESPFPEQDPLWDADVRESSAHVVERALTILDKAFQSSDTYISITAHSGFITGFLTAIGHPKYSLPTGGMIPVVVKVSRTSS</sequence>
<evidence type="ECO:0000313" key="2">
    <source>
        <dbReference type="Proteomes" id="UP001385951"/>
    </source>
</evidence>
<reference evidence="1 2" key="1">
    <citation type="submission" date="2022-09" db="EMBL/GenBank/DDBJ databases">
        <authorList>
            <person name="Palmer J.M."/>
        </authorList>
    </citation>
    <scope>NUCLEOTIDE SEQUENCE [LARGE SCALE GENOMIC DNA]</scope>
    <source>
        <strain evidence="1 2">DSM 7382</strain>
    </source>
</reference>
<dbReference type="GO" id="GO:0016791">
    <property type="term" value="F:phosphatase activity"/>
    <property type="evidence" value="ECO:0007669"/>
    <property type="project" value="TreeGrafter"/>
</dbReference>
<dbReference type="Proteomes" id="UP001385951">
    <property type="component" value="Unassembled WGS sequence"/>
</dbReference>
<dbReference type="AlphaFoldDB" id="A0AAW0FY95"/>
<evidence type="ECO:0008006" key="3">
    <source>
        <dbReference type="Google" id="ProtNLM"/>
    </source>
</evidence>
<dbReference type="InterPro" id="IPR050275">
    <property type="entry name" value="PGM_Phosphatase"/>
</dbReference>
<dbReference type="SMART" id="SM00855">
    <property type="entry name" value="PGAM"/>
    <property type="match status" value="1"/>
</dbReference>
<protein>
    <recommendedName>
        <fullName evidence="3">Phosphoglycerate mutase-like protein</fullName>
    </recommendedName>
</protein>
<dbReference type="Pfam" id="PF00300">
    <property type="entry name" value="His_Phos_1"/>
    <property type="match status" value="1"/>
</dbReference>
<dbReference type="InterPro" id="IPR013078">
    <property type="entry name" value="His_Pase_superF_clade-1"/>
</dbReference>
<gene>
    <name evidence="1" type="ORF">QCA50_014475</name>
</gene>
<name>A0AAW0FY95_9APHY</name>
<dbReference type="Gene3D" id="3.40.50.1240">
    <property type="entry name" value="Phosphoglycerate mutase-like"/>
    <property type="match status" value="1"/>
</dbReference>
<dbReference type="PANTHER" id="PTHR48100:SF1">
    <property type="entry name" value="HISTIDINE PHOSPHATASE FAMILY PROTEIN-RELATED"/>
    <property type="match status" value="1"/>
</dbReference>
<comment type="caution">
    <text evidence="1">The sequence shown here is derived from an EMBL/GenBank/DDBJ whole genome shotgun (WGS) entry which is preliminary data.</text>
</comment>
<accession>A0AAW0FY95</accession>
<dbReference type="InterPro" id="IPR029033">
    <property type="entry name" value="His_PPase_superfam"/>
</dbReference>
<keyword evidence="2" id="KW-1185">Reference proteome</keyword>
<dbReference type="SUPFAM" id="SSF53254">
    <property type="entry name" value="Phosphoglycerate mutase-like"/>
    <property type="match status" value="1"/>
</dbReference>
<dbReference type="PANTHER" id="PTHR48100">
    <property type="entry name" value="BROAD-SPECIFICITY PHOSPHATASE YOR283W-RELATED"/>
    <property type="match status" value="1"/>
</dbReference>
<evidence type="ECO:0000313" key="1">
    <source>
        <dbReference type="EMBL" id="KAK7682272.1"/>
    </source>
</evidence>